<accession>A0A0B5IIT1</accession>
<evidence type="ECO:0000313" key="1">
    <source>
        <dbReference type="EMBL" id="AJF70382.1"/>
    </source>
</evidence>
<proteinExistence type="predicted"/>
<sequence>MPEEIKNADMVGSVSSSRYEQIVAELRTVVENQTRGQFTIGDCALEIEPMREAGGQERGEELFTVKESMFRLAEDIGLSYSTVKEARWTASRWPKERRRTAVSFTVHKILAGIGDERERFAAILTPPEGKPRWTADEARRRVGRQVEHPITPQEKVSAIRTLARDEAVAATVTSDLLRRPTVVAQVRQEDKVRAVEELTRDDQVAATVTTGLLRRPDVAFRAMSDDTARHQVNHAQVERGRQAREHFEETSPVAPAIRGIDRSVEFLDLVTACHAFVAATGRVVPGLRDRQLGDDERGVVHENIARVRATLDWIETAVDTGKVDVDGELARLLQGD</sequence>
<dbReference type="KEGG" id="svt:SVTN_40035"/>
<keyword evidence="1" id="KW-0614">Plasmid</keyword>
<name>A0A0B5IIT1_9ACTN</name>
<protein>
    <submittedName>
        <fullName evidence="1">RacO protein</fullName>
    </submittedName>
</protein>
<dbReference type="Pfam" id="PF19691">
    <property type="entry name" value="DUF6192"/>
    <property type="match status" value="1"/>
</dbReference>
<dbReference type="RefSeq" id="WP_041134851.1">
    <property type="nucleotide sequence ID" value="NZ_CP010408.1"/>
</dbReference>
<dbReference type="AlphaFoldDB" id="A0A0B5IIT1"/>
<keyword evidence="2" id="KW-1185">Reference proteome</keyword>
<dbReference type="Proteomes" id="UP000031774">
    <property type="component" value="Plasmid pSVL1"/>
</dbReference>
<gene>
    <name evidence="1" type="ORF">SVTN_40035</name>
</gene>
<dbReference type="InterPro" id="IPR045683">
    <property type="entry name" value="DUF6192"/>
</dbReference>
<evidence type="ECO:0000313" key="2">
    <source>
        <dbReference type="Proteomes" id="UP000031774"/>
    </source>
</evidence>
<geneLocation type="plasmid" evidence="1 2">
    <name>pSVL1</name>
</geneLocation>
<dbReference type="EMBL" id="CP010408">
    <property type="protein sequence ID" value="AJF70382.1"/>
    <property type="molecule type" value="Genomic_DNA"/>
</dbReference>
<organism evidence="1 2">
    <name type="scientific">Streptomyces vietnamensis</name>
    <dbReference type="NCBI Taxonomy" id="362257"/>
    <lineage>
        <taxon>Bacteria</taxon>
        <taxon>Bacillati</taxon>
        <taxon>Actinomycetota</taxon>
        <taxon>Actinomycetes</taxon>
        <taxon>Kitasatosporales</taxon>
        <taxon>Streptomycetaceae</taxon>
        <taxon>Streptomyces</taxon>
    </lineage>
</organism>
<reference evidence="1 2" key="1">
    <citation type="submission" date="2014-12" db="EMBL/GenBank/DDBJ databases">
        <title>Complete genome sequence of Streptomyces vietnamensis strain GIMV4.0001, a genetic manipulable producer of the benzoisochromanequinone antibiotic granaticin.</title>
        <authorList>
            <person name="Deng M.R."/>
            <person name="Guo J."/>
            <person name="Ma L.Y."/>
            <person name="Feng G.D."/>
            <person name="Mo C.Y."/>
            <person name="Zhu H.H."/>
        </authorList>
    </citation>
    <scope>NUCLEOTIDE SEQUENCE [LARGE SCALE GENOMIC DNA]</scope>
    <source>
        <strain evidence="2">GIMV4.0001</strain>
        <plasmid evidence="1 2">pSVL1</plasmid>
    </source>
</reference>
<dbReference type="HOGENOM" id="CLU_071595_0_0_11"/>